<gene>
    <name evidence="3" type="ORF">LCER1_G009044</name>
</gene>
<evidence type="ECO:0008006" key="5">
    <source>
        <dbReference type="Google" id="ProtNLM"/>
    </source>
</evidence>
<accession>A0A7D8ULU3</accession>
<dbReference type="Proteomes" id="UP000481288">
    <property type="component" value="Unassembled WGS sequence"/>
</dbReference>
<feature type="region of interest" description="Disordered" evidence="1">
    <location>
        <begin position="290"/>
        <end position="313"/>
    </location>
</feature>
<dbReference type="PANTHER" id="PTHR37451">
    <property type="entry name" value="MARVEL DOMAIN"/>
    <property type="match status" value="1"/>
</dbReference>
<proteinExistence type="predicted"/>
<evidence type="ECO:0000313" key="4">
    <source>
        <dbReference type="Proteomes" id="UP000481288"/>
    </source>
</evidence>
<feature type="transmembrane region" description="Helical" evidence="2">
    <location>
        <begin position="47"/>
        <end position="66"/>
    </location>
</feature>
<organism evidence="3 4">
    <name type="scientific">Lachnellula cervina</name>
    <dbReference type="NCBI Taxonomy" id="1316786"/>
    <lineage>
        <taxon>Eukaryota</taxon>
        <taxon>Fungi</taxon>
        <taxon>Dikarya</taxon>
        <taxon>Ascomycota</taxon>
        <taxon>Pezizomycotina</taxon>
        <taxon>Leotiomycetes</taxon>
        <taxon>Helotiales</taxon>
        <taxon>Lachnaceae</taxon>
        <taxon>Lachnellula</taxon>
    </lineage>
</organism>
<keyword evidence="2" id="KW-1133">Transmembrane helix</keyword>
<evidence type="ECO:0000256" key="2">
    <source>
        <dbReference type="SAM" id="Phobius"/>
    </source>
</evidence>
<protein>
    <recommendedName>
        <fullName evidence="5">MARVEL domain-containing protein</fullName>
    </recommendedName>
</protein>
<keyword evidence="2" id="KW-0472">Membrane</keyword>
<reference evidence="3 4" key="1">
    <citation type="submission" date="2018-05" db="EMBL/GenBank/DDBJ databases">
        <title>Whole genome sequencing for identification of molecular markers to develop diagnostic detection tools for the regulated plant pathogen Lachnellula willkommii.</title>
        <authorList>
            <person name="Giroux E."/>
            <person name="Bilodeau G."/>
        </authorList>
    </citation>
    <scope>NUCLEOTIDE SEQUENCE [LARGE SCALE GENOMIC DNA]</scope>
    <source>
        <strain evidence="3 4">CBS 625.97</strain>
    </source>
</reference>
<evidence type="ECO:0000313" key="3">
    <source>
        <dbReference type="EMBL" id="TVY43624.1"/>
    </source>
</evidence>
<dbReference type="OrthoDB" id="5284712at2759"/>
<keyword evidence="2" id="KW-0812">Transmembrane</keyword>
<sequence length="313" mass="33603">MAIMEFGVQHLQMGKLGLHIAQAVFVFVAWVLDIAVFRSSAKIDGRVGWNFGVCFLTIPALIYLTMTPRFPRARKLANPYALAAVDCLFCIIWLSALPRSRIGMGPESVGMGVGRQRELLGWGFSHGLFPTCSDCPYTLRKEELINGMERLLWIATSLISLYGVVYYKREGYLPGASRAPTNAQMIDPDKEAFSAGAHDGHDDEYAPVHEEHDMLHDADHHDGLSSSHYDDGVDEQYGGGGSAYGAGGGSAYGAGSGSGSAYGAGSYVPPTVHDEPTGYGGAGMMHDEPTGYGGAPAMHDGRAQFPSARYDNV</sequence>
<dbReference type="AlphaFoldDB" id="A0A7D8ULU3"/>
<evidence type="ECO:0000256" key="1">
    <source>
        <dbReference type="SAM" id="MobiDB-lite"/>
    </source>
</evidence>
<dbReference type="EMBL" id="QGMG01001799">
    <property type="protein sequence ID" value="TVY43624.1"/>
    <property type="molecule type" value="Genomic_DNA"/>
</dbReference>
<dbReference type="PANTHER" id="PTHR37451:SF3">
    <property type="entry name" value="MARVEL DOMAIN-CONTAINING PROTEIN"/>
    <property type="match status" value="1"/>
</dbReference>
<keyword evidence="4" id="KW-1185">Reference proteome</keyword>
<feature type="transmembrane region" description="Helical" evidence="2">
    <location>
        <begin position="78"/>
        <end position="97"/>
    </location>
</feature>
<name>A0A7D8ULU3_9HELO</name>
<comment type="caution">
    <text evidence="3">The sequence shown here is derived from an EMBL/GenBank/DDBJ whole genome shotgun (WGS) entry which is preliminary data.</text>
</comment>
<feature type="transmembrane region" description="Helical" evidence="2">
    <location>
        <begin position="16"/>
        <end position="35"/>
    </location>
</feature>